<dbReference type="InterPro" id="IPR048270">
    <property type="entry name" value="PNMA_C"/>
</dbReference>
<feature type="domain" description="Paraneoplastic antigen Ma-like C-terminal" evidence="1">
    <location>
        <begin position="20"/>
        <end position="146"/>
    </location>
</feature>
<reference evidence="2 3" key="1">
    <citation type="submission" date="2019-01" db="EMBL/GenBank/DDBJ databases">
        <title>A draft genome assembly of the solar-powered sea slug Elysia chlorotica.</title>
        <authorList>
            <person name="Cai H."/>
            <person name="Li Q."/>
            <person name="Fang X."/>
            <person name="Li J."/>
            <person name="Curtis N.E."/>
            <person name="Altenburger A."/>
            <person name="Shibata T."/>
            <person name="Feng M."/>
            <person name="Maeda T."/>
            <person name="Schwartz J.A."/>
            <person name="Shigenobu S."/>
            <person name="Lundholm N."/>
            <person name="Nishiyama T."/>
            <person name="Yang H."/>
            <person name="Hasebe M."/>
            <person name="Li S."/>
            <person name="Pierce S.K."/>
            <person name="Wang J."/>
        </authorList>
    </citation>
    <scope>NUCLEOTIDE SEQUENCE [LARGE SCALE GENOMIC DNA]</scope>
    <source>
        <strain evidence="2">EC2010</strain>
        <tissue evidence="2">Whole organism of an adult</tissue>
    </source>
</reference>
<name>A0A433SIY1_ELYCH</name>
<evidence type="ECO:0000259" key="1">
    <source>
        <dbReference type="Pfam" id="PF14893"/>
    </source>
</evidence>
<comment type="caution">
    <text evidence="2">The sequence shown here is derived from an EMBL/GenBank/DDBJ whole genome shotgun (WGS) entry which is preliminary data.</text>
</comment>
<dbReference type="Pfam" id="PF14893">
    <property type="entry name" value="PNMA"/>
    <property type="match status" value="1"/>
</dbReference>
<dbReference type="Proteomes" id="UP000271974">
    <property type="component" value="Unassembled WGS sequence"/>
</dbReference>
<sequence>MGVQTIQPRLPLFSGESKDTAFDLWRYEVECLRAEGKREADIRMAIRRSLKGQASRTLMTLGVGASVDDILRKFQSVFGPTETAQNILSRFYGLKQGQAEDAGSFAARLEDVILQAVQLGRVRREDVDAMLGFISAQASEVDALKTLVLELRTELRILKRDRAQHPPAGESGHSDHVTPVQRRHQYHVYVDQTGGRQGQGMISFVGAAACMVTCAPDVGSRKTARRLWVEADHRRSKFLPHQGEKCNDPAAALDFTSTAFSGQDYDKLTNLVTDYNDFMAQDEVDMGHYRGVEHTIELEDPKPFKQRYRRISPHMFDEVRDHLGQLRRVE</sequence>
<proteinExistence type="predicted"/>
<gene>
    <name evidence="2" type="ORF">EGW08_023257</name>
</gene>
<protein>
    <recommendedName>
        <fullName evidence="1">Paraneoplastic antigen Ma-like C-terminal domain-containing protein</fullName>
    </recommendedName>
</protein>
<dbReference type="OrthoDB" id="10063881at2759"/>
<accession>A0A433SIY1</accession>
<evidence type="ECO:0000313" key="3">
    <source>
        <dbReference type="Proteomes" id="UP000271974"/>
    </source>
</evidence>
<dbReference type="EMBL" id="RQTK01001891">
    <property type="protein sequence ID" value="RUS68980.1"/>
    <property type="molecule type" value="Genomic_DNA"/>
</dbReference>
<organism evidence="2 3">
    <name type="scientific">Elysia chlorotica</name>
    <name type="common">Eastern emerald elysia</name>
    <name type="synonym">Sea slug</name>
    <dbReference type="NCBI Taxonomy" id="188477"/>
    <lineage>
        <taxon>Eukaryota</taxon>
        <taxon>Metazoa</taxon>
        <taxon>Spiralia</taxon>
        <taxon>Lophotrochozoa</taxon>
        <taxon>Mollusca</taxon>
        <taxon>Gastropoda</taxon>
        <taxon>Heterobranchia</taxon>
        <taxon>Euthyneura</taxon>
        <taxon>Panpulmonata</taxon>
        <taxon>Sacoglossa</taxon>
        <taxon>Placobranchoidea</taxon>
        <taxon>Plakobranchidae</taxon>
        <taxon>Elysia</taxon>
    </lineage>
</organism>
<dbReference type="AlphaFoldDB" id="A0A433SIY1"/>
<evidence type="ECO:0000313" key="2">
    <source>
        <dbReference type="EMBL" id="RUS68980.1"/>
    </source>
</evidence>
<keyword evidence="3" id="KW-1185">Reference proteome</keyword>